<dbReference type="RefSeq" id="WP_344288318.1">
    <property type="nucleotide sequence ID" value="NZ_BAAAPF010000015.1"/>
</dbReference>
<feature type="region of interest" description="Disordered" evidence="2">
    <location>
        <begin position="1"/>
        <end position="30"/>
    </location>
</feature>
<protein>
    <submittedName>
        <fullName evidence="3">Lactonase family protein</fullName>
    </submittedName>
</protein>
<evidence type="ECO:0000313" key="3">
    <source>
        <dbReference type="EMBL" id="GAA2112324.1"/>
    </source>
</evidence>
<dbReference type="InterPro" id="IPR006311">
    <property type="entry name" value="TAT_signal"/>
</dbReference>
<name>A0ABN2XJV8_9ACTN</name>
<dbReference type="PROSITE" id="PS51318">
    <property type="entry name" value="TAT"/>
    <property type="match status" value="1"/>
</dbReference>
<dbReference type="EMBL" id="BAAAPF010000015">
    <property type="protein sequence ID" value="GAA2112324.1"/>
    <property type="molecule type" value="Genomic_DNA"/>
</dbReference>
<dbReference type="Proteomes" id="UP001500443">
    <property type="component" value="Unassembled WGS sequence"/>
</dbReference>
<feature type="compositionally biased region" description="Low complexity" evidence="2">
    <location>
        <begin position="17"/>
        <end position="27"/>
    </location>
</feature>
<dbReference type="InterPro" id="IPR015943">
    <property type="entry name" value="WD40/YVTN_repeat-like_dom_sf"/>
</dbReference>
<sequence length="423" mass="42808">MNGSAPSPSPGPEHPAGPDAPDAPAGPSRRQMLPVFGAAALAVVVPALGGAAAPASAAAPAAAVDRGPRAVYVGGYAGGPGAPAGPAVFRMAGAGRLTPVQEVPGVPNPSWLAVHPRLPVLYAVCEVSTWNGQQGGGVVSYAVDTATGELTRTGDQPVPGVPAHGALDERGEHLVVANYGGGTFAVVPLRADGTPAPVSDTVTATGTGPDPQRQAGPHPHQVVFDPAYGYVFGADLGTDRVWAWRLDAAAGKLAPNPLPFLQVASGSGARHLAFHPTGRFVYVVNELTSSVTAFSYDAGRGTFSWLQTVSTLPRGFTGESYCAEVAVHPDGGTVYVSNRGHDSIARFAVAADGRLDLRETTPTGGAWPRHFALAPGGDVLLVANQNSDDVVAFRVGRSGALRRTGATAAAPSPACVAFGSVLP</sequence>
<comment type="caution">
    <text evidence="3">The sequence shown here is derived from an EMBL/GenBank/DDBJ whole genome shotgun (WGS) entry which is preliminary data.</text>
</comment>
<accession>A0ABN2XJV8</accession>
<dbReference type="InterPro" id="IPR050282">
    <property type="entry name" value="Cycloisomerase_2"/>
</dbReference>
<dbReference type="Pfam" id="PF10282">
    <property type="entry name" value="Lactonase"/>
    <property type="match status" value="1"/>
</dbReference>
<dbReference type="PANTHER" id="PTHR30344:SF1">
    <property type="entry name" value="6-PHOSPHOGLUCONOLACTONASE"/>
    <property type="match status" value="1"/>
</dbReference>
<evidence type="ECO:0000256" key="1">
    <source>
        <dbReference type="ARBA" id="ARBA00005564"/>
    </source>
</evidence>
<dbReference type="InterPro" id="IPR011048">
    <property type="entry name" value="Haem_d1_sf"/>
</dbReference>
<evidence type="ECO:0000256" key="2">
    <source>
        <dbReference type="SAM" id="MobiDB-lite"/>
    </source>
</evidence>
<gene>
    <name evidence="3" type="ORF">GCM10009802_10400</name>
</gene>
<feature type="region of interest" description="Disordered" evidence="2">
    <location>
        <begin position="196"/>
        <end position="219"/>
    </location>
</feature>
<dbReference type="SUPFAM" id="SSF51004">
    <property type="entry name" value="C-terminal (heme d1) domain of cytochrome cd1-nitrite reductase"/>
    <property type="match status" value="1"/>
</dbReference>
<dbReference type="Gene3D" id="2.130.10.10">
    <property type="entry name" value="YVTN repeat-like/Quinoprotein amine dehydrogenase"/>
    <property type="match status" value="1"/>
</dbReference>
<organism evidence="3 4">
    <name type="scientific">Streptomyces synnematoformans</name>
    <dbReference type="NCBI Taxonomy" id="415721"/>
    <lineage>
        <taxon>Bacteria</taxon>
        <taxon>Bacillati</taxon>
        <taxon>Actinomycetota</taxon>
        <taxon>Actinomycetes</taxon>
        <taxon>Kitasatosporales</taxon>
        <taxon>Streptomycetaceae</taxon>
        <taxon>Streptomyces</taxon>
    </lineage>
</organism>
<comment type="similarity">
    <text evidence="1">Belongs to the cycloisomerase 2 family.</text>
</comment>
<reference evidence="3 4" key="1">
    <citation type="journal article" date="2019" name="Int. J. Syst. Evol. Microbiol.">
        <title>The Global Catalogue of Microorganisms (GCM) 10K type strain sequencing project: providing services to taxonomists for standard genome sequencing and annotation.</title>
        <authorList>
            <consortium name="The Broad Institute Genomics Platform"/>
            <consortium name="The Broad Institute Genome Sequencing Center for Infectious Disease"/>
            <person name="Wu L."/>
            <person name="Ma J."/>
        </authorList>
    </citation>
    <scope>NUCLEOTIDE SEQUENCE [LARGE SCALE GENOMIC DNA]</scope>
    <source>
        <strain evidence="3 4">JCM 15481</strain>
    </source>
</reference>
<keyword evidence="4" id="KW-1185">Reference proteome</keyword>
<dbReference type="PANTHER" id="PTHR30344">
    <property type="entry name" value="6-PHOSPHOGLUCONOLACTONASE-RELATED"/>
    <property type="match status" value="1"/>
</dbReference>
<dbReference type="InterPro" id="IPR019405">
    <property type="entry name" value="Lactonase_7-beta_prop"/>
</dbReference>
<evidence type="ECO:0000313" key="4">
    <source>
        <dbReference type="Proteomes" id="UP001500443"/>
    </source>
</evidence>
<proteinExistence type="inferred from homology"/>